<keyword evidence="7" id="KW-0170">Cobalt</keyword>
<keyword evidence="2 7" id="KW-0479">Metal-binding</keyword>
<evidence type="ECO:0000256" key="1">
    <source>
        <dbReference type="ARBA" id="ARBA00022490"/>
    </source>
</evidence>
<dbReference type="EC" id="1.1.1.262" evidence="7"/>
<comment type="caution">
    <text evidence="8">The sequence shown here is derived from an EMBL/GenBank/DDBJ whole genome shotgun (WGS) entry which is preliminary data.</text>
</comment>
<feature type="binding site" evidence="7">
    <location>
        <position position="286"/>
    </location>
    <ligand>
        <name>substrate</name>
    </ligand>
</feature>
<comment type="miscellaneous">
    <text evidence="7">The active site is located at the dimer interface.</text>
</comment>
<dbReference type="PANTHER" id="PTHR30004">
    <property type="entry name" value="4-HYDROXYTHREONINE-4-PHOSPHATE DEHYDROGENASE"/>
    <property type="match status" value="1"/>
</dbReference>
<evidence type="ECO:0000313" key="8">
    <source>
        <dbReference type="EMBL" id="GGB33775.1"/>
    </source>
</evidence>
<feature type="binding site" evidence="7">
    <location>
        <position position="138"/>
    </location>
    <ligand>
        <name>substrate</name>
    </ligand>
</feature>
<organism evidence="8 9">
    <name type="scientific">Sphingomonas metalli</name>
    <dbReference type="NCBI Taxonomy" id="1779358"/>
    <lineage>
        <taxon>Bacteria</taxon>
        <taxon>Pseudomonadati</taxon>
        <taxon>Pseudomonadota</taxon>
        <taxon>Alphaproteobacteria</taxon>
        <taxon>Sphingomonadales</taxon>
        <taxon>Sphingomonadaceae</taxon>
        <taxon>Sphingomonas</taxon>
    </lineage>
</organism>
<dbReference type="GO" id="GO:0005737">
    <property type="term" value="C:cytoplasm"/>
    <property type="evidence" value="ECO:0007669"/>
    <property type="project" value="UniProtKB-SubCell"/>
</dbReference>
<dbReference type="EMBL" id="BMIH01000003">
    <property type="protein sequence ID" value="GGB33775.1"/>
    <property type="molecule type" value="Genomic_DNA"/>
</dbReference>
<evidence type="ECO:0000256" key="5">
    <source>
        <dbReference type="ARBA" id="ARBA00023027"/>
    </source>
</evidence>
<dbReference type="RefSeq" id="WP_188659020.1">
    <property type="nucleotide sequence ID" value="NZ_BMIH01000003.1"/>
</dbReference>
<dbReference type="GO" id="GO:0051287">
    <property type="term" value="F:NAD binding"/>
    <property type="evidence" value="ECO:0007669"/>
    <property type="project" value="InterPro"/>
</dbReference>
<dbReference type="GO" id="GO:0008615">
    <property type="term" value="P:pyridoxine biosynthetic process"/>
    <property type="evidence" value="ECO:0007669"/>
    <property type="project" value="UniProtKB-UniRule"/>
</dbReference>
<feature type="binding site" evidence="7">
    <location>
        <position position="214"/>
    </location>
    <ligand>
        <name>a divalent metal cation</name>
        <dbReference type="ChEBI" id="CHEBI:60240"/>
        <note>ligand shared between dimeric partners</note>
    </ligand>
</feature>
<keyword evidence="1 7" id="KW-0963">Cytoplasm</keyword>
<evidence type="ECO:0000256" key="2">
    <source>
        <dbReference type="ARBA" id="ARBA00022723"/>
    </source>
</evidence>
<feature type="binding site" evidence="7">
    <location>
        <position position="295"/>
    </location>
    <ligand>
        <name>substrate</name>
    </ligand>
</feature>
<protein>
    <recommendedName>
        <fullName evidence="7">4-hydroxythreonine-4-phosphate dehydrogenase</fullName>
        <ecNumber evidence="7">1.1.1.262</ecNumber>
    </recommendedName>
    <alternativeName>
        <fullName evidence="7">4-(phosphohydroxy)-L-threonine dehydrogenase</fullName>
    </alternativeName>
</protein>
<dbReference type="GO" id="GO:0042823">
    <property type="term" value="P:pyridoxal phosphate biosynthetic process"/>
    <property type="evidence" value="ECO:0007669"/>
    <property type="project" value="UniProtKB-UniRule"/>
</dbReference>
<keyword evidence="6 7" id="KW-0664">Pyridoxine biosynthesis</keyword>
<dbReference type="GO" id="GO:0008270">
    <property type="term" value="F:zinc ion binding"/>
    <property type="evidence" value="ECO:0007669"/>
    <property type="project" value="UniProtKB-UniRule"/>
</dbReference>
<evidence type="ECO:0000256" key="6">
    <source>
        <dbReference type="ARBA" id="ARBA00023096"/>
    </source>
</evidence>
<comment type="pathway">
    <text evidence="7">Cofactor biosynthesis; pyridoxine 5'-phosphate biosynthesis; pyridoxine 5'-phosphate from D-erythrose 4-phosphate: step 4/5.</text>
</comment>
<dbReference type="Pfam" id="PF04166">
    <property type="entry name" value="PdxA"/>
    <property type="match status" value="1"/>
</dbReference>
<keyword evidence="7" id="KW-0862">Zinc</keyword>
<comment type="similarity">
    <text evidence="7">Belongs to the PdxA family.</text>
</comment>
<name>A0A916WVR9_9SPHN</name>
<dbReference type="InterPro" id="IPR037510">
    <property type="entry name" value="PdxA"/>
</dbReference>
<evidence type="ECO:0000313" key="9">
    <source>
        <dbReference type="Proteomes" id="UP000623067"/>
    </source>
</evidence>
<comment type="function">
    <text evidence="7">Catalyzes the NAD(P)-dependent oxidation of 4-(phosphooxy)-L-threonine (HTP) into 2-amino-3-oxo-4-(phosphooxy)butyric acid which spontaneously decarboxylates to form 3-amino-2-oxopropyl phosphate (AHAP).</text>
</comment>
<comment type="subcellular location">
    <subcellularLocation>
        <location evidence="7">Cytoplasm</location>
    </subcellularLocation>
</comment>
<reference evidence="8" key="1">
    <citation type="journal article" date="2014" name="Int. J. Syst. Evol. Microbiol.">
        <title>Complete genome sequence of Corynebacterium casei LMG S-19264T (=DSM 44701T), isolated from a smear-ripened cheese.</title>
        <authorList>
            <consortium name="US DOE Joint Genome Institute (JGI-PGF)"/>
            <person name="Walter F."/>
            <person name="Albersmeier A."/>
            <person name="Kalinowski J."/>
            <person name="Ruckert C."/>
        </authorList>
    </citation>
    <scope>NUCLEOTIDE SEQUENCE</scope>
    <source>
        <strain evidence="8">CGMCC 1.15330</strain>
    </source>
</reference>
<dbReference type="GO" id="GO:0050570">
    <property type="term" value="F:4-hydroxythreonine-4-phosphate dehydrogenase activity"/>
    <property type="evidence" value="ECO:0007669"/>
    <property type="project" value="UniProtKB-UniRule"/>
</dbReference>
<accession>A0A916WVR9</accession>
<dbReference type="GO" id="GO:0050897">
    <property type="term" value="F:cobalt ion binding"/>
    <property type="evidence" value="ECO:0007669"/>
    <property type="project" value="UniProtKB-UniRule"/>
</dbReference>
<gene>
    <name evidence="8" type="primary">pdxA3</name>
    <name evidence="7" type="synonym">pdxA</name>
    <name evidence="8" type="ORF">GCM10011380_24050</name>
</gene>
<feature type="binding site" evidence="7">
    <location>
        <position position="269"/>
    </location>
    <ligand>
        <name>a divalent metal cation</name>
        <dbReference type="ChEBI" id="CHEBI:60240"/>
        <note>ligand shared between dimeric partners</note>
    </ligand>
</feature>
<evidence type="ECO:0000256" key="3">
    <source>
        <dbReference type="ARBA" id="ARBA00022857"/>
    </source>
</evidence>
<dbReference type="InterPro" id="IPR005255">
    <property type="entry name" value="PdxA_fam"/>
</dbReference>
<dbReference type="NCBIfam" id="NF003699">
    <property type="entry name" value="PRK05312.1"/>
    <property type="match status" value="1"/>
</dbReference>
<comment type="subunit">
    <text evidence="7">Homodimer.</text>
</comment>
<reference evidence="8" key="2">
    <citation type="submission" date="2020-09" db="EMBL/GenBank/DDBJ databases">
        <authorList>
            <person name="Sun Q."/>
            <person name="Zhou Y."/>
        </authorList>
    </citation>
    <scope>NUCLEOTIDE SEQUENCE</scope>
    <source>
        <strain evidence="8">CGMCC 1.15330</strain>
    </source>
</reference>
<dbReference type="Proteomes" id="UP000623067">
    <property type="component" value="Unassembled WGS sequence"/>
</dbReference>
<evidence type="ECO:0000256" key="4">
    <source>
        <dbReference type="ARBA" id="ARBA00023002"/>
    </source>
</evidence>
<comment type="catalytic activity">
    <reaction evidence="7">
        <text>4-(phosphooxy)-L-threonine + NAD(+) = 3-amino-2-oxopropyl phosphate + CO2 + NADH</text>
        <dbReference type="Rhea" id="RHEA:32275"/>
        <dbReference type="ChEBI" id="CHEBI:16526"/>
        <dbReference type="ChEBI" id="CHEBI:57279"/>
        <dbReference type="ChEBI" id="CHEBI:57540"/>
        <dbReference type="ChEBI" id="CHEBI:57945"/>
        <dbReference type="ChEBI" id="CHEBI:58452"/>
        <dbReference type="EC" id="1.1.1.262"/>
    </reaction>
</comment>
<feature type="binding site" evidence="7">
    <location>
        <position position="169"/>
    </location>
    <ligand>
        <name>a divalent metal cation</name>
        <dbReference type="ChEBI" id="CHEBI:60240"/>
        <note>ligand shared between dimeric partners</note>
    </ligand>
</feature>
<keyword evidence="3 7" id="KW-0521">NADP</keyword>
<keyword evidence="7" id="KW-0460">Magnesium</keyword>
<keyword evidence="9" id="KW-1185">Reference proteome</keyword>
<comment type="cofactor">
    <cofactor evidence="7">
        <name>Zn(2+)</name>
        <dbReference type="ChEBI" id="CHEBI:29105"/>
    </cofactor>
    <cofactor evidence="7">
        <name>Mg(2+)</name>
        <dbReference type="ChEBI" id="CHEBI:18420"/>
    </cofactor>
    <cofactor evidence="7">
        <name>Co(2+)</name>
        <dbReference type="ChEBI" id="CHEBI:48828"/>
    </cofactor>
    <text evidence="7">Binds 1 divalent metal cation per subunit. Can use ions such as Zn(2+), Mg(2+) or Co(2+).</text>
</comment>
<comment type="caution">
    <text evidence="7">Lacks conserved residue(s) required for the propagation of feature annotation.</text>
</comment>
<dbReference type="PANTHER" id="PTHR30004:SF6">
    <property type="entry name" value="D-THREONATE 4-PHOSPHATE DEHYDROGENASE"/>
    <property type="match status" value="1"/>
</dbReference>
<keyword evidence="5 7" id="KW-0520">NAD</keyword>
<dbReference type="NCBIfam" id="TIGR00557">
    <property type="entry name" value="pdxA"/>
    <property type="match status" value="1"/>
</dbReference>
<proteinExistence type="inferred from homology"/>
<sequence length="335" mass="34027">MTGQPAPAPLGIALGDPAGIGPEVVAKAWEARGARALPCFFTMGDPAAVRQVWDGPVAEIAAPHEAAAHFASALPVLAVAEAGPVTPGVPTVDGARCALASLEAGIALARSGEAGALVTAPVSKAELYAIGFTHPGQTEFVAERCGVAAADAVMMLAGPGLRVVPLTIHEPLAKVPELLTVDLILSRARTTARGLQRDFGIAAPRLVLAGLNPHAGEGGAIGREEIEVLEPALAVLRAEGMDIAGPLPADTMFHARARAGYDAALCCYHDQALVPIKTLHFDDGVNITLGLPIVRTSPDHGTAFGIAGRNLAEPGAMIAAIVMAGQAAARRAATV</sequence>
<dbReference type="Gene3D" id="3.40.718.10">
    <property type="entry name" value="Isopropylmalate Dehydrogenase"/>
    <property type="match status" value="1"/>
</dbReference>
<keyword evidence="4 7" id="KW-0560">Oxidoreductase</keyword>
<dbReference type="AlphaFoldDB" id="A0A916WVR9"/>
<dbReference type="HAMAP" id="MF_00536">
    <property type="entry name" value="PdxA"/>
    <property type="match status" value="1"/>
</dbReference>
<feature type="binding site" evidence="7">
    <location>
        <position position="277"/>
    </location>
    <ligand>
        <name>substrate</name>
    </ligand>
</feature>
<dbReference type="SUPFAM" id="SSF53659">
    <property type="entry name" value="Isocitrate/Isopropylmalate dehydrogenase-like"/>
    <property type="match status" value="1"/>
</dbReference>
<dbReference type="GO" id="GO:0000287">
    <property type="term" value="F:magnesium ion binding"/>
    <property type="evidence" value="ECO:0007669"/>
    <property type="project" value="UniProtKB-UniRule"/>
</dbReference>
<evidence type="ECO:0000256" key="7">
    <source>
        <dbReference type="HAMAP-Rule" id="MF_00536"/>
    </source>
</evidence>